<gene>
    <name evidence="1" type="ORF">JI435_423450</name>
</gene>
<keyword evidence="2" id="KW-1185">Reference proteome</keyword>
<organism evidence="1 2">
    <name type="scientific">Phaeosphaeria nodorum (strain SN15 / ATCC MYA-4574 / FGSC 10173)</name>
    <name type="common">Glume blotch fungus</name>
    <name type="synonym">Parastagonospora nodorum</name>
    <dbReference type="NCBI Taxonomy" id="321614"/>
    <lineage>
        <taxon>Eukaryota</taxon>
        <taxon>Fungi</taxon>
        <taxon>Dikarya</taxon>
        <taxon>Ascomycota</taxon>
        <taxon>Pezizomycotina</taxon>
        <taxon>Dothideomycetes</taxon>
        <taxon>Pleosporomycetidae</taxon>
        <taxon>Pleosporales</taxon>
        <taxon>Pleosporineae</taxon>
        <taxon>Phaeosphaeriaceae</taxon>
        <taxon>Parastagonospora</taxon>
    </lineage>
</organism>
<evidence type="ECO:0000313" key="2">
    <source>
        <dbReference type="Proteomes" id="UP000663193"/>
    </source>
</evidence>
<dbReference type="VEuPathDB" id="FungiDB:JI435_423450"/>
<dbReference type="EMBL" id="CP069043">
    <property type="protein sequence ID" value="QRD06579.1"/>
    <property type="molecule type" value="Genomic_DNA"/>
</dbReference>
<dbReference type="Proteomes" id="UP000663193">
    <property type="component" value="Chromosome 21"/>
</dbReference>
<protein>
    <submittedName>
        <fullName evidence="1">Uncharacterized protein</fullName>
    </submittedName>
</protein>
<reference evidence="2" key="1">
    <citation type="journal article" date="2021" name="BMC Genomics">
        <title>Chromosome-level genome assembly and manually-curated proteome of model necrotroph Parastagonospora nodorum Sn15 reveals a genome-wide trove of candidate effector homologs, and redundancy of virulence-related functions within an accessory chromosome.</title>
        <authorList>
            <person name="Bertazzoni S."/>
            <person name="Jones D.A.B."/>
            <person name="Phan H.T."/>
            <person name="Tan K.-C."/>
            <person name="Hane J.K."/>
        </authorList>
    </citation>
    <scope>NUCLEOTIDE SEQUENCE [LARGE SCALE GENOMIC DNA]</scope>
    <source>
        <strain evidence="2">SN15 / ATCC MYA-4574 / FGSC 10173)</strain>
    </source>
</reference>
<sequence length="65" mass="7372">MTRLHAPAVPRFLPNSHYVRRRKAENLNPKMSHFPKLPLRLGVIFGMPATAARGNLLVSIARRNN</sequence>
<evidence type="ECO:0000313" key="1">
    <source>
        <dbReference type="EMBL" id="QRD06579.1"/>
    </source>
</evidence>
<dbReference type="AlphaFoldDB" id="A0A7U2IB25"/>
<accession>A0A7U2IB25</accession>
<proteinExistence type="predicted"/>
<name>A0A7U2IB25_PHANO</name>